<dbReference type="Proteomes" id="UP000181981">
    <property type="component" value="Unassembled WGS sequence"/>
</dbReference>
<proteinExistence type="predicted"/>
<reference evidence="1 2" key="1">
    <citation type="submission" date="2016-10" db="EMBL/GenBank/DDBJ databases">
        <authorList>
            <person name="de Groot N.N."/>
        </authorList>
    </citation>
    <scope>NUCLEOTIDE SEQUENCE [LARGE SCALE GENOMIC DNA]</scope>
    <source>
        <strain evidence="1 2">DSM 25947</strain>
    </source>
</reference>
<evidence type="ECO:0000313" key="1">
    <source>
        <dbReference type="EMBL" id="SET59326.1"/>
    </source>
</evidence>
<sequence>MLINDLRFQKEWGICKLQSAKSHVTYVPNVVY</sequence>
<protein>
    <submittedName>
        <fullName evidence="1">Uncharacterized protein</fullName>
    </submittedName>
</protein>
<dbReference type="AlphaFoldDB" id="A0A1I0FMG6"/>
<dbReference type="EMBL" id="FOHT01000017">
    <property type="protein sequence ID" value="SET59326.1"/>
    <property type="molecule type" value="Genomic_DNA"/>
</dbReference>
<evidence type="ECO:0000313" key="2">
    <source>
        <dbReference type="Proteomes" id="UP000181981"/>
    </source>
</evidence>
<gene>
    <name evidence="1" type="ORF">SAMN05444285_11736</name>
</gene>
<accession>A0A1I0FMG6</accession>
<name>A0A1I0FMG6_9BACT</name>
<organism evidence="1 2">
    <name type="scientific">Draconibacterium orientale</name>
    <dbReference type="NCBI Taxonomy" id="1168034"/>
    <lineage>
        <taxon>Bacteria</taxon>
        <taxon>Pseudomonadati</taxon>
        <taxon>Bacteroidota</taxon>
        <taxon>Bacteroidia</taxon>
        <taxon>Marinilabiliales</taxon>
        <taxon>Prolixibacteraceae</taxon>
        <taxon>Draconibacterium</taxon>
    </lineage>
</organism>